<protein>
    <recommendedName>
        <fullName evidence="9">EamA domain-containing protein</fullName>
    </recommendedName>
</protein>
<evidence type="ECO:0000313" key="7">
    <source>
        <dbReference type="EnsemblMetazoa" id="BGLB036647-PA"/>
    </source>
</evidence>
<dbReference type="KEGG" id="bgt:106064161"/>
<dbReference type="VEuPathDB" id="VectorBase:BGLAX_051818"/>
<proteinExistence type="inferred from homology"/>
<dbReference type="RefSeq" id="XP_013078122.2">
    <property type="nucleotide sequence ID" value="XM_013222668.2"/>
</dbReference>
<evidence type="ECO:0000256" key="1">
    <source>
        <dbReference type="ARBA" id="ARBA00004141"/>
    </source>
</evidence>
<evidence type="ECO:0000256" key="2">
    <source>
        <dbReference type="ARBA" id="ARBA00005977"/>
    </source>
</evidence>
<evidence type="ECO:0008006" key="9">
    <source>
        <dbReference type="Google" id="ProtNLM"/>
    </source>
</evidence>
<evidence type="ECO:0000256" key="4">
    <source>
        <dbReference type="ARBA" id="ARBA00022989"/>
    </source>
</evidence>
<reference evidence="7" key="1">
    <citation type="submission" date="2020-05" db="UniProtKB">
        <authorList>
            <consortium name="EnsemblMetazoa"/>
        </authorList>
    </citation>
    <scope>IDENTIFICATION</scope>
    <source>
        <strain evidence="7">BB02</strain>
    </source>
</reference>
<dbReference type="Gene3D" id="1.10.3730.20">
    <property type="match status" value="1"/>
</dbReference>
<accession>A0A2C9LZ38</accession>
<dbReference type="Proteomes" id="UP000076420">
    <property type="component" value="Unassembled WGS sequence"/>
</dbReference>
<feature type="transmembrane region" description="Helical" evidence="6">
    <location>
        <begin position="43"/>
        <end position="60"/>
    </location>
</feature>
<keyword evidence="4 6" id="KW-1133">Transmembrane helix</keyword>
<dbReference type="AlphaFoldDB" id="A0A2C9LZ38"/>
<evidence type="ECO:0000313" key="8">
    <source>
        <dbReference type="Proteomes" id="UP000076420"/>
    </source>
</evidence>
<dbReference type="InterPro" id="IPR018908">
    <property type="entry name" value="TMEM234"/>
</dbReference>
<dbReference type="OrthoDB" id="43458at2759"/>
<comment type="similarity">
    <text evidence="2">Belongs to the TMEM234 family.</text>
</comment>
<keyword evidence="5 6" id="KW-0472">Membrane</keyword>
<evidence type="ECO:0000256" key="5">
    <source>
        <dbReference type="ARBA" id="ARBA00023136"/>
    </source>
</evidence>
<dbReference type="Pfam" id="PF10639">
    <property type="entry name" value="TMEM234"/>
    <property type="match status" value="1"/>
</dbReference>
<comment type="subcellular location">
    <subcellularLocation>
        <location evidence="1">Membrane</location>
        <topology evidence="1">Multi-pass membrane protein</topology>
    </subcellularLocation>
</comment>
<dbReference type="EnsemblMetazoa" id="BGLB036647-RA">
    <property type="protein sequence ID" value="BGLB036647-PA"/>
    <property type="gene ID" value="BGLB036647"/>
</dbReference>
<dbReference type="PANTHER" id="PTHR28668:SF1">
    <property type="entry name" value="TRANSMEMBRANE PROTEIN 234"/>
    <property type="match status" value="1"/>
</dbReference>
<dbReference type="GO" id="GO:0016020">
    <property type="term" value="C:membrane"/>
    <property type="evidence" value="ECO:0007669"/>
    <property type="project" value="UniProtKB-SubCell"/>
</dbReference>
<evidence type="ECO:0000256" key="3">
    <source>
        <dbReference type="ARBA" id="ARBA00022692"/>
    </source>
</evidence>
<keyword evidence="3 6" id="KW-0812">Transmembrane</keyword>
<dbReference type="PANTHER" id="PTHR28668">
    <property type="entry name" value="TRANSMEMBRANE PROTEIN 234"/>
    <property type="match status" value="1"/>
</dbReference>
<feature type="transmembrane region" description="Helical" evidence="6">
    <location>
        <begin position="6"/>
        <end position="22"/>
    </location>
</feature>
<gene>
    <name evidence="7" type="primary">106064161</name>
</gene>
<dbReference type="STRING" id="6526.A0A2C9LZ38"/>
<sequence length="131" mass="14557">MLGDAIWLLTVAILWGFTNPLLKRYSTGVDSIKRHGRISQFLAEFRFLFFNWKYLLSFITNQMGSVLYYVTLSSADLTLAVPITNSLTLIATAFSSQILGDKNMNLRTLLGASLVICGVILCVLSKSETGR</sequence>
<feature type="transmembrane region" description="Helical" evidence="6">
    <location>
        <begin position="106"/>
        <end position="126"/>
    </location>
</feature>
<name>A0A2C9LZ38_BIOGL</name>
<organism evidence="7 8">
    <name type="scientific">Biomphalaria glabrata</name>
    <name type="common">Bloodfluke planorb</name>
    <name type="synonym">Freshwater snail</name>
    <dbReference type="NCBI Taxonomy" id="6526"/>
    <lineage>
        <taxon>Eukaryota</taxon>
        <taxon>Metazoa</taxon>
        <taxon>Spiralia</taxon>
        <taxon>Lophotrochozoa</taxon>
        <taxon>Mollusca</taxon>
        <taxon>Gastropoda</taxon>
        <taxon>Heterobranchia</taxon>
        <taxon>Euthyneura</taxon>
        <taxon>Panpulmonata</taxon>
        <taxon>Hygrophila</taxon>
        <taxon>Lymnaeoidea</taxon>
        <taxon>Planorbidae</taxon>
        <taxon>Biomphalaria</taxon>
    </lineage>
</organism>
<evidence type="ECO:0000256" key="6">
    <source>
        <dbReference type="SAM" id="Phobius"/>
    </source>
</evidence>
<dbReference type="InterPro" id="IPR037185">
    <property type="entry name" value="EmrE-like"/>
</dbReference>
<dbReference type="VEuPathDB" id="VectorBase:BGLB036647"/>
<dbReference type="SUPFAM" id="SSF103481">
    <property type="entry name" value="Multidrug resistance efflux transporter EmrE"/>
    <property type="match status" value="1"/>
</dbReference>